<evidence type="ECO:0000256" key="1">
    <source>
        <dbReference type="SAM" id="SignalP"/>
    </source>
</evidence>
<reference evidence="2" key="1">
    <citation type="submission" date="2025-08" db="UniProtKB">
        <authorList>
            <consortium name="Ensembl"/>
        </authorList>
    </citation>
    <scope>IDENTIFICATION</scope>
</reference>
<dbReference type="GO" id="GO:0005737">
    <property type="term" value="C:cytoplasm"/>
    <property type="evidence" value="ECO:0007669"/>
    <property type="project" value="TreeGrafter"/>
</dbReference>
<dbReference type="PANTHER" id="PTHR47282:SF1">
    <property type="entry name" value="PGC-1 AND ERR-INDUCED REGULATOR IN MUSCLE PROTEIN 1"/>
    <property type="match status" value="1"/>
</dbReference>
<dbReference type="GO" id="GO:0014850">
    <property type="term" value="P:response to muscle activity"/>
    <property type="evidence" value="ECO:0007669"/>
    <property type="project" value="TreeGrafter"/>
</dbReference>
<proteinExistence type="predicted"/>
<dbReference type="PANTHER" id="PTHR47282">
    <property type="entry name" value="PGC-1 AND ERR-INDUCED REGULATOR IN MUSCLE PROTEIN 1"/>
    <property type="match status" value="1"/>
</dbReference>
<name>A0A8C5IQD2_JUNHY</name>
<evidence type="ECO:0000313" key="2">
    <source>
        <dbReference type="Ensembl" id="ENSJHYP00000007756.1"/>
    </source>
</evidence>
<feature type="chain" id="PRO_5034295071" evidence="1">
    <location>
        <begin position="16"/>
        <end position="116"/>
    </location>
</feature>
<dbReference type="AlphaFoldDB" id="A0A8C5IQD2"/>
<keyword evidence="3" id="KW-1185">Reference proteome</keyword>
<dbReference type="Ensembl" id="ENSJHYT00000009449.1">
    <property type="protein sequence ID" value="ENSJHYP00000007756.1"/>
    <property type="gene ID" value="ENSJHYG00000006187.1"/>
</dbReference>
<evidence type="ECO:0000313" key="3">
    <source>
        <dbReference type="Proteomes" id="UP000694408"/>
    </source>
</evidence>
<accession>A0A8C5IQD2</accession>
<organism evidence="2 3">
    <name type="scientific">Junco hyemalis</name>
    <name type="common">Dark-eyed junco</name>
    <dbReference type="NCBI Taxonomy" id="40217"/>
    <lineage>
        <taxon>Eukaryota</taxon>
        <taxon>Metazoa</taxon>
        <taxon>Chordata</taxon>
        <taxon>Craniata</taxon>
        <taxon>Vertebrata</taxon>
        <taxon>Euteleostomi</taxon>
        <taxon>Archelosauria</taxon>
        <taxon>Archosauria</taxon>
        <taxon>Dinosauria</taxon>
        <taxon>Saurischia</taxon>
        <taxon>Theropoda</taxon>
        <taxon>Coelurosauria</taxon>
        <taxon>Aves</taxon>
        <taxon>Neognathae</taxon>
        <taxon>Neoaves</taxon>
        <taxon>Telluraves</taxon>
        <taxon>Australaves</taxon>
        <taxon>Passeriformes</taxon>
        <taxon>Passerellidae</taxon>
        <taxon>Junco</taxon>
    </lineage>
</organism>
<feature type="signal peptide" evidence="1">
    <location>
        <begin position="1"/>
        <end position="15"/>
    </location>
</feature>
<reference evidence="2" key="2">
    <citation type="submission" date="2025-09" db="UniProtKB">
        <authorList>
            <consortium name="Ensembl"/>
        </authorList>
    </citation>
    <scope>IDENTIFICATION</scope>
</reference>
<sequence>MCLVFCAFASWAVKTSDLQAPDAWKTSTYSASLERGGRALGDVGREEKWDIYTCSCLWGSAAFSWCSKAISVPFLFPLIPFLLVSFVLSPKAAAGSTALVLLHPGSLTGLSLAGLP</sequence>
<protein>
    <submittedName>
        <fullName evidence="2">Uncharacterized protein</fullName>
    </submittedName>
</protein>
<dbReference type="GO" id="GO:0006355">
    <property type="term" value="P:regulation of DNA-templated transcription"/>
    <property type="evidence" value="ECO:0007669"/>
    <property type="project" value="InterPro"/>
</dbReference>
<dbReference type="InterPro" id="IPR043442">
    <property type="entry name" value="Perm1"/>
</dbReference>
<dbReference type="GO" id="GO:0005634">
    <property type="term" value="C:nucleus"/>
    <property type="evidence" value="ECO:0007669"/>
    <property type="project" value="TreeGrafter"/>
</dbReference>
<keyword evidence="1" id="KW-0732">Signal</keyword>
<dbReference type="Proteomes" id="UP000694408">
    <property type="component" value="Unplaced"/>
</dbReference>